<dbReference type="Gene3D" id="3.40.50.300">
    <property type="entry name" value="P-loop containing nucleotide triphosphate hydrolases"/>
    <property type="match status" value="1"/>
</dbReference>
<dbReference type="InterPro" id="IPR027417">
    <property type="entry name" value="P-loop_NTPase"/>
</dbReference>
<evidence type="ECO:0000313" key="4">
    <source>
        <dbReference type="Proteomes" id="UP000562929"/>
    </source>
</evidence>
<comment type="caution">
    <text evidence="3">The sequence shown here is derived from an EMBL/GenBank/DDBJ whole genome shotgun (WGS) entry which is preliminary data.</text>
</comment>
<dbReference type="AlphaFoldDB" id="A0A8H4VBG1"/>
<dbReference type="Pfam" id="PF09807">
    <property type="entry name" value="ELP6"/>
    <property type="match status" value="1"/>
</dbReference>
<proteinExistence type="inferred from homology"/>
<dbReference type="PANTHER" id="PTHR16184:SF6">
    <property type="entry name" value="ELONGATOR COMPLEX PROTEIN 6"/>
    <property type="match status" value="1"/>
</dbReference>
<gene>
    <name evidence="3" type="ORF">GQ602_006157</name>
</gene>
<dbReference type="EMBL" id="JAACLJ010000007">
    <property type="protein sequence ID" value="KAF4583013.1"/>
    <property type="molecule type" value="Genomic_DNA"/>
</dbReference>
<keyword evidence="4" id="KW-1185">Reference proteome</keyword>
<evidence type="ECO:0000256" key="2">
    <source>
        <dbReference type="ARBA" id="ARBA00008837"/>
    </source>
</evidence>
<sequence length="205" mass="22263">MRDGSFWRHGAGRIGLDLEAARRERRFVFVDGLRGLFLAEPEGGQDIFIVDAALASVVDAISSALLHHVDKMPRTLLIIDQIDALVATTGISAEAVQSALLSLRKLVDTTVLTFSADDALIHTQKTRLEREHASLVLAHAHAARTVVSLRCLDSGPAPDVSGVMRISSHRRNPLHGHHEVSLPPDAEYLYHVAADGSVTVFERGT</sequence>
<name>A0A8H4VBG1_9HYPO</name>
<organism evidence="3 4">
    <name type="scientific">Ophiocordyceps camponoti-floridani</name>
    <dbReference type="NCBI Taxonomy" id="2030778"/>
    <lineage>
        <taxon>Eukaryota</taxon>
        <taxon>Fungi</taxon>
        <taxon>Dikarya</taxon>
        <taxon>Ascomycota</taxon>
        <taxon>Pezizomycotina</taxon>
        <taxon>Sordariomycetes</taxon>
        <taxon>Hypocreomycetidae</taxon>
        <taxon>Hypocreales</taxon>
        <taxon>Ophiocordycipitaceae</taxon>
        <taxon>Ophiocordyceps</taxon>
    </lineage>
</organism>
<evidence type="ECO:0000256" key="1">
    <source>
        <dbReference type="ARBA" id="ARBA00005043"/>
    </source>
</evidence>
<dbReference type="GO" id="GO:0033588">
    <property type="term" value="C:elongator holoenzyme complex"/>
    <property type="evidence" value="ECO:0007669"/>
    <property type="project" value="InterPro"/>
</dbReference>
<dbReference type="GO" id="GO:0002098">
    <property type="term" value="P:tRNA wobble uridine modification"/>
    <property type="evidence" value="ECO:0007669"/>
    <property type="project" value="InterPro"/>
</dbReference>
<dbReference type="OrthoDB" id="9995306at2759"/>
<dbReference type="UniPathway" id="UPA00988"/>
<evidence type="ECO:0000313" key="3">
    <source>
        <dbReference type="EMBL" id="KAF4583013.1"/>
    </source>
</evidence>
<dbReference type="PANTHER" id="PTHR16184">
    <property type="entry name" value="ELONGATOR COMPLEX PROTEIN 6"/>
    <property type="match status" value="1"/>
</dbReference>
<protein>
    <submittedName>
        <fullName evidence="3">Uncharacterized protein</fullName>
    </submittedName>
</protein>
<dbReference type="Proteomes" id="UP000562929">
    <property type="component" value="Unassembled WGS sequence"/>
</dbReference>
<accession>A0A8H4VBG1</accession>
<dbReference type="InterPro" id="IPR018627">
    <property type="entry name" value="ELP6"/>
</dbReference>
<comment type="similarity">
    <text evidence="2">Belongs to the ELP6 family.</text>
</comment>
<reference evidence="3 4" key="1">
    <citation type="journal article" date="2020" name="G3 (Bethesda)">
        <title>Genetic Underpinnings of Host Manipulation by Ophiocordyceps as Revealed by Comparative Transcriptomics.</title>
        <authorList>
            <person name="Will I."/>
            <person name="Das B."/>
            <person name="Trinh T."/>
            <person name="Brachmann A."/>
            <person name="Ohm R.A."/>
            <person name="de Bekker C."/>
        </authorList>
    </citation>
    <scope>NUCLEOTIDE SEQUENCE [LARGE SCALE GENOMIC DNA]</scope>
    <source>
        <strain evidence="3 4">EC05</strain>
    </source>
</reference>
<comment type="pathway">
    <text evidence="1">tRNA modification; 5-methoxycarbonylmethyl-2-thiouridine-tRNA biosynthesis.</text>
</comment>